<dbReference type="AlphaFoldDB" id="A0A7X2S4K4"/>
<dbReference type="Pfam" id="PF01902">
    <property type="entry name" value="Diphthami_syn_2"/>
    <property type="match status" value="1"/>
</dbReference>
<reference evidence="2 3" key="1">
    <citation type="journal article" date="2017" name="Int. J. Syst. Evol. Microbiol.">
        <title>Bacillus mangrovi sp. nov., isolated from a sediment sample from a mangrove forest.</title>
        <authorList>
            <person name="Gupta V."/>
            <person name="Singh P.K."/>
            <person name="Korpole S."/>
            <person name="Tanuku N.R.S."/>
            <person name="Pinnaka A.K."/>
        </authorList>
    </citation>
    <scope>NUCLEOTIDE SEQUENCE [LARGE SCALE GENOMIC DNA]</scope>
    <source>
        <strain evidence="2 3">KCTC 33872</strain>
    </source>
</reference>
<dbReference type="SUPFAM" id="SSF52402">
    <property type="entry name" value="Adenine nucleotide alpha hydrolases-like"/>
    <property type="match status" value="1"/>
</dbReference>
<name>A0A7X2S4K4_9BACI</name>
<dbReference type="InterPro" id="IPR002761">
    <property type="entry name" value="Diphthami_syn_dom"/>
</dbReference>
<accession>A0A7X2S4K4</accession>
<proteinExistence type="predicted"/>
<evidence type="ECO:0000313" key="3">
    <source>
        <dbReference type="Proteomes" id="UP000434639"/>
    </source>
</evidence>
<dbReference type="Proteomes" id="UP000434639">
    <property type="component" value="Unassembled WGS sequence"/>
</dbReference>
<organism evidence="2 3">
    <name type="scientific">Metabacillus mangrovi</name>
    <dbReference type="NCBI Taxonomy" id="1491830"/>
    <lineage>
        <taxon>Bacteria</taxon>
        <taxon>Bacillati</taxon>
        <taxon>Bacillota</taxon>
        <taxon>Bacilli</taxon>
        <taxon>Bacillales</taxon>
        <taxon>Bacillaceae</taxon>
        <taxon>Metabacillus</taxon>
    </lineage>
</organism>
<feature type="domain" description="Diphthamide synthase" evidence="1">
    <location>
        <begin position="3"/>
        <end position="68"/>
    </location>
</feature>
<gene>
    <name evidence="2" type="ORF">GKZ89_04560</name>
</gene>
<protein>
    <recommendedName>
        <fullName evidence="1">Diphthamide synthase domain-containing protein</fullName>
    </recommendedName>
</protein>
<sequence length="88" mass="9652">MAFECIEKGYKATVCGIDSSVLPAECLGMPYSHRFLERLPEAADPCGENGEFHTFVSDGPIFNSSVKYSEDGQDDSLAPFLTLRLLES</sequence>
<dbReference type="EMBL" id="WMIB01000002">
    <property type="protein sequence ID" value="MTH52671.1"/>
    <property type="molecule type" value="Genomic_DNA"/>
</dbReference>
<keyword evidence="3" id="KW-1185">Reference proteome</keyword>
<dbReference type="Gene3D" id="3.90.1490.10">
    <property type="entry name" value="putative n-type atp pyrophosphatase, domain 2"/>
    <property type="match status" value="1"/>
</dbReference>
<comment type="caution">
    <text evidence="2">The sequence shown here is derived from an EMBL/GenBank/DDBJ whole genome shotgun (WGS) entry which is preliminary data.</text>
</comment>
<evidence type="ECO:0000259" key="1">
    <source>
        <dbReference type="Pfam" id="PF01902"/>
    </source>
</evidence>
<evidence type="ECO:0000313" key="2">
    <source>
        <dbReference type="EMBL" id="MTH52671.1"/>
    </source>
</evidence>